<name>A0A9D0YNX8_AQUAO</name>
<evidence type="ECO:0000313" key="2">
    <source>
        <dbReference type="EMBL" id="HIP98223.1"/>
    </source>
</evidence>
<dbReference type="InterPro" id="IPR000182">
    <property type="entry name" value="GNAT_dom"/>
</dbReference>
<feature type="domain" description="N-acetyltransferase" evidence="1">
    <location>
        <begin position="17"/>
        <end position="162"/>
    </location>
</feature>
<dbReference type="Gene3D" id="3.40.630.30">
    <property type="match status" value="1"/>
</dbReference>
<sequence>MCLLFKKSFSLRGYTLLNFLQTPPHVYFFIQKMRNHKSVAIASFRSFIPLKEHLQFREKLRLEKKTAYWLVKKDKTILGVVSLTVTGVKAKIGLYKNPFLSQRGIGSELLNIIEEVAKRCKLEVLELEVKRENRRALRLYFKKGFKGRSNLSKILKLSKRVGG</sequence>
<dbReference type="Proteomes" id="UP000606463">
    <property type="component" value="Unassembled WGS sequence"/>
</dbReference>
<proteinExistence type="predicted"/>
<dbReference type="GO" id="GO:0016747">
    <property type="term" value="F:acyltransferase activity, transferring groups other than amino-acyl groups"/>
    <property type="evidence" value="ECO:0007669"/>
    <property type="project" value="InterPro"/>
</dbReference>
<dbReference type="SUPFAM" id="SSF55729">
    <property type="entry name" value="Acyl-CoA N-acyltransferases (Nat)"/>
    <property type="match status" value="1"/>
</dbReference>
<evidence type="ECO:0000313" key="3">
    <source>
        <dbReference type="Proteomes" id="UP000606463"/>
    </source>
</evidence>
<evidence type="ECO:0000259" key="1">
    <source>
        <dbReference type="PROSITE" id="PS51186"/>
    </source>
</evidence>
<dbReference type="AlphaFoldDB" id="A0A9D0YNX8"/>
<dbReference type="EMBL" id="DQVE01000025">
    <property type="protein sequence ID" value="HIP98223.1"/>
    <property type="molecule type" value="Genomic_DNA"/>
</dbReference>
<comment type="caution">
    <text evidence="2">The sequence shown here is derived from an EMBL/GenBank/DDBJ whole genome shotgun (WGS) entry which is preliminary data.</text>
</comment>
<dbReference type="Pfam" id="PF00583">
    <property type="entry name" value="Acetyltransf_1"/>
    <property type="match status" value="1"/>
</dbReference>
<dbReference type="PROSITE" id="PS51186">
    <property type="entry name" value="GNAT"/>
    <property type="match status" value="1"/>
</dbReference>
<gene>
    <name evidence="2" type="ORF">EYH37_02495</name>
</gene>
<dbReference type="CDD" id="cd04301">
    <property type="entry name" value="NAT_SF"/>
    <property type="match status" value="1"/>
</dbReference>
<protein>
    <submittedName>
        <fullName evidence="2">GNAT family N-acetyltransferase</fullName>
    </submittedName>
</protein>
<organism evidence="2 3">
    <name type="scientific">Aquifex aeolicus</name>
    <dbReference type="NCBI Taxonomy" id="63363"/>
    <lineage>
        <taxon>Bacteria</taxon>
        <taxon>Pseudomonadati</taxon>
        <taxon>Aquificota</taxon>
        <taxon>Aquificia</taxon>
        <taxon>Aquificales</taxon>
        <taxon>Aquificaceae</taxon>
        <taxon>Aquifex</taxon>
    </lineage>
</organism>
<reference evidence="2" key="1">
    <citation type="journal article" date="2020" name="ISME J.">
        <title>Gammaproteobacteria mediating utilization of methyl-, sulfur- and petroleum organic compounds in deep ocean hydrothermal plumes.</title>
        <authorList>
            <person name="Zhou Z."/>
            <person name="Liu Y."/>
            <person name="Pan J."/>
            <person name="Cron B.R."/>
            <person name="Toner B.M."/>
            <person name="Anantharaman K."/>
            <person name="Breier J.A."/>
            <person name="Dick G.J."/>
            <person name="Li M."/>
        </authorList>
    </citation>
    <scope>NUCLEOTIDE SEQUENCE</scope>
    <source>
        <strain evidence="2">SZUA-1501</strain>
    </source>
</reference>
<dbReference type="InterPro" id="IPR016181">
    <property type="entry name" value="Acyl_CoA_acyltransferase"/>
</dbReference>
<accession>A0A9D0YNX8</accession>